<evidence type="ECO:0000313" key="2">
    <source>
        <dbReference type="Proteomes" id="UP001732700"/>
    </source>
</evidence>
<name>A0ACD5VMF5_AVESA</name>
<dbReference type="EnsemblPlants" id="AVESA.00010b.r2.3CG0453270.1">
    <property type="protein sequence ID" value="AVESA.00010b.r2.3CG0453270.1.CDS"/>
    <property type="gene ID" value="AVESA.00010b.r2.3CG0453270"/>
</dbReference>
<accession>A0ACD5VMF5</accession>
<sequence length="188" mass="19969">MATTPKKALSVLLVTGFIIGFMVSLSSSCPTRCEKEILWTLFARQIGGGTNRNQEQSVPPVNSTDNTRFGAIVTNNWVVLDAPVPAGKIVAHARGTHTKAGPAAGDWFTSLSIVFEGARFNGSTFQIMGITDIGGQWAIVGGTGELALAQGTIKHKAIIQADPENYRQLDIHAFYTPQAVSGNAIAIE</sequence>
<organism evidence="1 2">
    <name type="scientific">Avena sativa</name>
    <name type="common">Oat</name>
    <dbReference type="NCBI Taxonomy" id="4498"/>
    <lineage>
        <taxon>Eukaryota</taxon>
        <taxon>Viridiplantae</taxon>
        <taxon>Streptophyta</taxon>
        <taxon>Embryophyta</taxon>
        <taxon>Tracheophyta</taxon>
        <taxon>Spermatophyta</taxon>
        <taxon>Magnoliopsida</taxon>
        <taxon>Liliopsida</taxon>
        <taxon>Poales</taxon>
        <taxon>Poaceae</taxon>
        <taxon>BOP clade</taxon>
        <taxon>Pooideae</taxon>
        <taxon>Poodae</taxon>
        <taxon>Poeae</taxon>
        <taxon>Poeae Chloroplast Group 1 (Aveneae type)</taxon>
        <taxon>Aveninae</taxon>
        <taxon>Avena</taxon>
    </lineage>
</organism>
<reference evidence="1" key="2">
    <citation type="submission" date="2025-09" db="UniProtKB">
        <authorList>
            <consortium name="EnsemblPlants"/>
        </authorList>
    </citation>
    <scope>IDENTIFICATION</scope>
</reference>
<dbReference type="Proteomes" id="UP001732700">
    <property type="component" value="Chromosome 3C"/>
</dbReference>
<reference evidence="1" key="1">
    <citation type="submission" date="2021-05" db="EMBL/GenBank/DDBJ databases">
        <authorList>
            <person name="Scholz U."/>
            <person name="Mascher M."/>
            <person name="Fiebig A."/>
        </authorList>
    </citation>
    <scope>NUCLEOTIDE SEQUENCE [LARGE SCALE GENOMIC DNA]</scope>
</reference>
<evidence type="ECO:0000313" key="1">
    <source>
        <dbReference type="EnsemblPlants" id="AVESA.00010b.r2.3CG0453270.1.CDS"/>
    </source>
</evidence>
<protein>
    <submittedName>
        <fullName evidence="1">Uncharacterized protein</fullName>
    </submittedName>
</protein>
<proteinExistence type="predicted"/>
<keyword evidence="2" id="KW-1185">Reference proteome</keyword>